<evidence type="ECO:0000313" key="2">
    <source>
        <dbReference type="EMBL" id="OYD13678.1"/>
    </source>
</evidence>
<organism evidence="2 4">
    <name type="scientific">candidate division WOR-3 bacterium JGI_Cruoil_03_44_89</name>
    <dbReference type="NCBI Taxonomy" id="1973748"/>
    <lineage>
        <taxon>Bacteria</taxon>
        <taxon>Bacteria division WOR-3</taxon>
    </lineage>
</organism>
<dbReference type="InterPro" id="IPR052514">
    <property type="entry name" value="SAM-dependent_MTase"/>
</dbReference>
<dbReference type="InterPro" id="IPR029063">
    <property type="entry name" value="SAM-dependent_MTases_sf"/>
</dbReference>
<dbReference type="SUPFAM" id="SSF53335">
    <property type="entry name" value="S-adenosyl-L-methionine-dependent methyltransferases"/>
    <property type="match status" value="1"/>
</dbReference>
<dbReference type="Pfam" id="PF05050">
    <property type="entry name" value="Methyltransf_21"/>
    <property type="match status" value="1"/>
</dbReference>
<comment type="caution">
    <text evidence="2">The sequence shown here is derived from an EMBL/GenBank/DDBJ whole genome shotgun (WGS) entry which is preliminary data.</text>
</comment>
<reference evidence="2 4" key="1">
    <citation type="submission" date="2017-07" db="EMBL/GenBank/DDBJ databases">
        <title>Recovery of genomes from metagenomes via a dereplication, aggregation, and scoring strategy.</title>
        <authorList>
            <person name="Sieber C.M."/>
            <person name="Probst A.J."/>
            <person name="Sharrar A."/>
            <person name="Thomas B.C."/>
            <person name="Hess M."/>
            <person name="Tringe S.G."/>
            <person name="Banfield J.F."/>
        </authorList>
    </citation>
    <scope>NUCLEOTIDE SEQUENCE [LARGE SCALE GENOMIC DNA]</scope>
    <source>
        <strain evidence="2">JGI_Cruoil_03_44_89</strain>
    </source>
</reference>
<evidence type="ECO:0000313" key="4">
    <source>
        <dbReference type="Proteomes" id="UP000215215"/>
    </source>
</evidence>
<gene>
    <name evidence="3" type="ORF">CH333_07275</name>
    <name evidence="2" type="ORF">CH333_10505</name>
</gene>
<dbReference type="Gene3D" id="3.40.50.150">
    <property type="entry name" value="Vaccinia Virus protein VP39"/>
    <property type="match status" value="1"/>
</dbReference>
<dbReference type="InterPro" id="IPR006342">
    <property type="entry name" value="FkbM_mtfrase"/>
</dbReference>
<dbReference type="EMBL" id="NOZQ01000226">
    <property type="protein sequence ID" value="OYD13678.1"/>
    <property type="molecule type" value="Genomic_DNA"/>
</dbReference>
<dbReference type="AlphaFoldDB" id="A0A235BMY8"/>
<dbReference type="NCBIfam" id="TIGR01444">
    <property type="entry name" value="fkbM_fam"/>
    <property type="match status" value="1"/>
</dbReference>
<sequence>MTAFPEWLIALARMLRQWLPPFGCAVVILPHRGLWAIRMRGVRFLVPTPKDTIVTHLIYCKQSYERYLKIEEGDIVVDAGACIGGFTLIASNRVADKGLVVAIEPEPGNSSTLRRNTSGLSNVRTVEKCVWKSRGKMRLNLAEEGIDGHSLLPSPRGKWVEVEADTIDDIVSELGIERVDFLKMDVEGAEMEALEGAEWVLKRVKKIVIAGYHKLGYGRSCYGVRQFLEKRGFKTKIDYEGLVHAWRNDSSGLHTGRSLQPR</sequence>
<protein>
    <recommendedName>
        <fullName evidence="1">Methyltransferase FkbM domain-containing protein</fullName>
    </recommendedName>
</protein>
<name>A0A235BMY8_UNCW3</name>
<dbReference type="PANTHER" id="PTHR34203:SF15">
    <property type="entry name" value="SLL1173 PROTEIN"/>
    <property type="match status" value="1"/>
</dbReference>
<dbReference type="Proteomes" id="UP000215215">
    <property type="component" value="Unassembled WGS sequence"/>
</dbReference>
<dbReference type="PANTHER" id="PTHR34203">
    <property type="entry name" value="METHYLTRANSFERASE, FKBM FAMILY PROTEIN"/>
    <property type="match status" value="1"/>
</dbReference>
<accession>A0A235BMY8</accession>
<evidence type="ECO:0000259" key="1">
    <source>
        <dbReference type="Pfam" id="PF05050"/>
    </source>
</evidence>
<dbReference type="EMBL" id="NOZQ01000161">
    <property type="protein sequence ID" value="OYD14752.1"/>
    <property type="molecule type" value="Genomic_DNA"/>
</dbReference>
<evidence type="ECO:0000313" key="3">
    <source>
        <dbReference type="EMBL" id="OYD14752.1"/>
    </source>
</evidence>
<feature type="domain" description="Methyltransferase FkbM" evidence="1">
    <location>
        <begin position="78"/>
        <end position="234"/>
    </location>
</feature>
<proteinExistence type="predicted"/>